<keyword evidence="1" id="KW-0175">Coiled coil</keyword>
<dbReference type="AlphaFoldDB" id="M9MF58"/>
<feature type="signal peptide" evidence="2">
    <location>
        <begin position="1"/>
        <end position="20"/>
    </location>
</feature>
<name>M9MF58_PSEA3</name>
<dbReference type="OrthoDB" id="2553336at2759"/>
<evidence type="ECO:0000313" key="3">
    <source>
        <dbReference type="EMBL" id="GAC74037.1"/>
    </source>
</evidence>
<dbReference type="Proteomes" id="UP000011976">
    <property type="component" value="Unassembled WGS sequence"/>
</dbReference>
<reference evidence="4" key="1">
    <citation type="journal article" date="2013" name="Genome Announc.">
        <title>Genome sequence of the basidiomycetous yeast Pseudozyma antarctica T-34, a producer of the glycolipid biosurfactants mannosylerythritol lipids.</title>
        <authorList>
            <person name="Morita T."/>
            <person name="Koike H."/>
            <person name="Koyama Y."/>
            <person name="Hagiwara H."/>
            <person name="Ito E."/>
            <person name="Fukuoka T."/>
            <person name="Imura T."/>
            <person name="Machida M."/>
            <person name="Kitamoto D."/>
        </authorList>
    </citation>
    <scope>NUCLEOTIDE SEQUENCE [LARGE SCALE GENOMIC DNA]</scope>
    <source>
        <strain evidence="4">T-34</strain>
    </source>
</reference>
<evidence type="ECO:0000313" key="4">
    <source>
        <dbReference type="Proteomes" id="UP000011976"/>
    </source>
</evidence>
<organism evidence="3 4">
    <name type="scientific">Pseudozyma antarctica (strain T-34)</name>
    <name type="common">Yeast</name>
    <name type="synonym">Candida antarctica</name>
    <dbReference type="NCBI Taxonomy" id="1151754"/>
    <lineage>
        <taxon>Eukaryota</taxon>
        <taxon>Fungi</taxon>
        <taxon>Dikarya</taxon>
        <taxon>Basidiomycota</taxon>
        <taxon>Ustilaginomycotina</taxon>
        <taxon>Ustilaginomycetes</taxon>
        <taxon>Ustilaginales</taxon>
        <taxon>Ustilaginaceae</taxon>
        <taxon>Moesziomyces</taxon>
    </lineage>
</organism>
<dbReference type="EMBL" id="DF196775">
    <property type="protein sequence ID" value="GAC74037.1"/>
    <property type="molecule type" value="Genomic_DNA"/>
</dbReference>
<sequence>MKLKAAIAAIYLTLTGITSAAPLMRNLGAAEVSLPETVRSFDSHWTELDDKVQEASQKKALFGTREKWITGVGAGLTLVGTGGYIASSVIPMQLAHRQDAEREKLQEAVAKADAAKRAEQLRSAAHVVKRELVDAAKEAEGALEHVGDNESFVSALSRSPSERLSEVDEIHAVKAKEAHIHRLLDAQRPPPLYVFDAKHDLASTGFRHEQYRGSPSSDGSDHSERLAAVEAAVLSLKEHHYEGQKLEPSTKALLGIGLVGAVGGVASAELAIQNSVEGVKRANDRLPDVTNLDPGTCAQFATELPSLDCSKAHGRRLS</sequence>
<evidence type="ECO:0000256" key="1">
    <source>
        <dbReference type="SAM" id="Coils"/>
    </source>
</evidence>
<accession>M9MF58</accession>
<feature type="chain" id="PRO_5004100568" evidence="2">
    <location>
        <begin position="21"/>
        <end position="318"/>
    </location>
</feature>
<feature type="coiled-coil region" evidence="1">
    <location>
        <begin position="95"/>
        <end position="138"/>
    </location>
</feature>
<gene>
    <name evidence="3" type="ORF">PANT_9d00396</name>
</gene>
<proteinExistence type="predicted"/>
<evidence type="ECO:0000256" key="2">
    <source>
        <dbReference type="SAM" id="SignalP"/>
    </source>
</evidence>
<protein>
    <submittedName>
        <fullName evidence="3">Uncharacterized protein</fullName>
    </submittedName>
</protein>
<keyword evidence="2" id="KW-0732">Signal</keyword>